<proteinExistence type="predicted"/>
<reference evidence="1 2" key="1">
    <citation type="journal article" date="2012" name="BMC Genomics">
        <title>Tools to kill: Genome of one of the most destructive plant pathogenic fungi Macrophomina phaseolina.</title>
        <authorList>
            <person name="Islam M.S."/>
            <person name="Haque M.S."/>
            <person name="Islam M.M."/>
            <person name="Emdad E.M."/>
            <person name="Halim A."/>
            <person name="Hossen Q.M.M."/>
            <person name="Hossain M.Z."/>
            <person name="Ahmed B."/>
            <person name="Rahim S."/>
            <person name="Rahman M.S."/>
            <person name="Alam M.M."/>
            <person name="Hou S."/>
            <person name="Wan X."/>
            <person name="Saito J.A."/>
            <person name="Alam M."/>
        </authorList>
    </citation>
    <scope>NUCLEOTIDE SEQUENCE [LARGE SCALE GENOMIC DNA]</scope>
    <source>
        <strain evidence="1 2">MS6</strain>
    </source>
</reference>
<dbReference type="InParanoid" id="K2SDD7"/>
<dbReference type="Proteomes" id="UP000007129">
    <property type="component" value="Unassembled WGS sequence"/>
</dbReference>
<accession>K2SDD7</accession>
<protein>
    <submittedName>
        <fullName evidence="1">Uncharacterized protein</fullName>
    </submittedName>
</protein>
<gene>
    <name evidence="1" type="ORF">MPH_07920</name>
</gene>
<dbReference type="HOGENOM" id="CLU_1124736_0_0_1"/>
<dbReference type="EMBL" id="AHHD01000335">
    <property type="protein sequence ID" value="EKG14880.1"/>
    <property type="molecule type" value="Genomic_DNA"/>
</dbReference>
<sequence>MDSSVSKHSFESSGLLTRTRDLDEEDLKFREAERLIHDATESGKSANEKCQYQYCGACNALEDCLPIRHGRQESIDHAEPELRIPERLTDLRPGPLDAGNITASLVLEDTGSSVYRSASISRLCGIGMDVDRTYAMRFSSLLIHLTSFGLPSNPKQMSASRMVEAPKKSEIHRQGASPPYFSAWEPIPYMTKLAMMPKPALADCQNRAREECSSRLYHDPTTRTKPGEMVHSKKPWRARIAMSWDQF</sequence>
<evidence type="ECO:0000313" key="1">
    <source>
        <dbReference type="EMBL" id="EKG14880.1"/>
    </source>
</evidence>
<evidence type="ECO:0000313" key="2">
    <source>
        <dbReference type="Proteomes" id="UP000007129"/>
    </source>
</evidence>
<organism evidence="1 2">
    <name type="scientific">Macrophomina phaseolina (strain MS6)</name>
    <name type="common">Charcoal rot fungus</name>
    <dbReference type="NCBI Taxonomy" id="1126212"/>
    <lineage>
        <taxon>Eukaryota</taxon>
        <taxon>Fungi</taxon>
        <taxon>Dikarya</taxon>
        <taxon>Ascomycota</taxon>
        <taxon>Pezizomycotina</taxon>
        <taxon>Dothideomycetes</taxon>
        <taxon>Dothideomycetes incertae sedis</taxon>
        <taxon>Botryosphaeriales</taxon>
        <taxon>Botryosphaeriaceae</taxon>
        <taxon>Macrophomina</taxon>
    </lineage>
</organism>
<name>K2SDD7_MACPH</name>
<dbReference type="VEuPathDB" id="FungiDB:MPH_07920"/>
<comment type="caution">
    <text evidence="1">The sequence shown here is derived from an EMBL/GenBank/DDBJ whole genome shotgun (WGS) entry which is preliminary data.</text>
</comment>
<dbReference type="AlphaFoldDB" id="K2SDD7"/>